<dbReference type="EMBL" id="BMRJ01000001">
    <property type="protein sequence ID" value="GGR13565.1"/>
    <property type="molecule type" value="Genomic_DNA"/>
</dbReference>
<dbReference type="AlphaFoldDB" id="A0A918CAZ1"/>
<proteinExistence type="predicted"/>
<evidence type="ECO:0000313" key="1">
    <source>
        <dbReference type="EMBL" id="GGR13565.1"/>
    </source>
</evidence>
<dbReference type="InterPro" id="IPR036388">
    <property type="entry name" value="WH-like_DNA-bd_sf"/>
</dbReference>
<dbReference type="CDD" id="cd00090">
    <property type="entry name" value="HTH_ARSR"/>
    <property type="match status" value="1"/>
</dbReference>
<organism evidence="1 2">
    <name type="scientific">Agromyces mediolanus</name>
    <name type="common">Corynebacterium mediolanum</name>
    <dbReference type="NCBI Taxonomy" id="41986"/>
    <lineage>
        <taxon>Bacteria</taxon>
        <taxon>Bacillati</taxon>
        <taxon>Actinomycetota</taxon>
        <taxon>Actinomycetes</taxon>
        <taxon>Micrococcales</taxon>
        <taxon>Microbacteriaceae</taxon>
        <taxon>Agromyces</taxon>
    </lineage>
</organism>
<dbReference type="SUPFAM" id="SSF46785">
    <property type="entry name" value="Winged helix' DNA-binding domain"/>
    <property type="match status" value="1"/>
</dbReference>
<accession>A0A918CAZ1</accession>
<comment type="caution">
    <text evidence="1">The sequence shown here is derived from an EMBL/GenBank/DDBJ whole genome shotgun (WGS) entry which is preliminary data.</text>
</comment>
<dbReference type="InterPro" id="IPR036390">
    <property type="entry name" value="WH_DNA-bd_sf"/>
</dbReference>
<dbReference type="Gene3D" id="1.10.10.10">
    <property type="entry name" value="Winged helix-like DNA-binding domain superfamily/Winged helix DNA-binding domain"/>
    <property type="match status" value="1"/>
</dbReference>
<evidence type="ECO:0000313" key="2">
    <source>
        <dbReference type="Proteomes" id="UP000610303"/>
    </source>
</evidence>
<sequence length="156" mass="17452">MFDPAAPLSSLLSRTPARVYELFLDAPDSHLRPTQLAAELQLDRKTIHTALKKLSGLGLVIQHGTGRHNTFTLNQDHVMAGPLRQIADATTELERRLRALMKHGWEAELKDRTIHLTAPTERAHKTATATANTKRNWRAWTGQDIDVTCTTRVPSC</sequence>
<gene>
    <name evidence="1" type="ORF">GCM10010196_02630</name>
</gene>
<protein>
    <submittedName>
        <fullName evidence="1">Uncharacterized protein</fullName>
    </submittedName>
</protein>
<reference evidence="1" key="2">
    <citation type="submission" date="2020-09" db="EMBL/GenBank/DDBJ databases">
        <authorList>
            <person name="Sun Q."/>
            <person name="Ohkuma M."/>
        </authorList>
    </citation>
    <scope>NUCLEOTIDE SEQUENCE</scope>
    <source>
        <strain evidence="1">JCM 3346</strain>
    </source>
</reference>
<keyword evidence="2" id="KW-1185">Reference proteome</keyword>
<name>A0A918CAZ1_AGRME</name>
<dbReference type="Proteomes" id="UP000610303">
    <property type="component" value="Unassembled WGS sequence"/>
</dbReference>
<dbReference type="RefSeq" id="WP_189083513.1">
    <property type="nucleotide sequence ID" value="NZ_BMRJ01000001.1"/>
</dbReference>
<dbReference type="InterPro" id="IPR011991">
    <property type="entry name" value="ArsR-like_HTH"/>
</dbReference>
<reference evidence="1" key="1">
    <citation type="journal article" date="2014" name="Int. J. Syst. Evol. Microbiol.">
        <title>Complete genome sequence of Corynebacterium casei LMG S-19264T (=DSM 44701T), isolated from a smear-ripened cheese.</title>
        <authorList>
            <consortium name="US DOE Joint Genome Institute (JGI-PGF)"/>
            <person name="Walter F."/>
            <person name="Albersmeier A."/>
            <person name="Kalinowski J."/>
            <person name="Ruckert C."/>
        </authorList>
    </citation>
    <scope>NUCLEOTIDE SEQUENCE</scope>
    <source>
        <strain evidence="1">JCM 3346</strain>
    </source>
</reference>